<keyword evidence="1 4" id="KW-0812">Transmembrane</keyword>
<feature type="transmembrane region" description="Helical" evidence="4">
    <location>
        <begin position="332"/>
        <end position="355"/>
    </location>
</feature>
<feature type="transmembrane region" description="Helical" evidence="4">
    <location>
        <begin position="110"/>
        <end position="133"/>
    </location>
</feature>
<sequence>MTNANPAPPFDPSPRAAWTLILVASAIMMITMGARLTSGLFLSPLNTATGLGVATISFVMAVAQLMWGAAQPVFGAVADKYGPGRVIALGGLMLAAGTALTPFMRSEWALLLTMGFLSAAGAGAGSFSILIGATAQRLPAERRAFASGFINAGGSFGQFVFAPLMGAIIAGAGWIWAMLTMAAATLLTIPLAWPLRGRKAAAASVTTSAATPTAAAPAASQPAAPAISLGQQLRQAMRDRSYICLHLGFFTCGFHIAFLVTHLPGEVAMCGLPASVSATALALIGLFNIAGSLGAGMLASRYRMKSLLFWIYASRAVLVGLFLLAPKTAWTFYLFAAALGATWLATVPPTAGLVGKLFGVRYLATLFGMTLLSHQIGGFFGAWLGGLAVVHTGDYSWMWYADMALALAAALVNLPIREAAVVRAPKLAGA</sequence>
<reference evidence="6 7" key="1">
    <citation type="submission" date="2018-05" db="EMBL/GenBank/DDBJ databases">
        <title>Complete genome sequence of Massilia oculi sp. nov. CCUG 43427T (=DSM 26321T), the type strain of M. oculi, and comparison with genome sequences of other Massilia strains.</title>
        <authorList>
            <person name="Zhu B."/>
        </authorList>
    </citation>
    <scope>NUCLEOTIDE SEQUENCE [LARGE SCALE GENOMIC DNA]</scope>
    <source>
        <strain evidence="6 7">CCUG 43427</strain>
    </source>
</reference>
<dbReference type="PANTHER" id="PTHR11360:SF284">
    <property type="entry name" value="EG:103B4.3 PROTEIN-RELATED"/>
    <property type="match status" value="1"/>
</dbReference>
<evidence type="ECO:0000313" key="6">
    <source>
        <dbReference type="EMBL" id="AWL06779.1"/>
    </source>
</evidence>
<proteinExistence type="predicted"/>
<dbReference type="OrthoDB" id="146345at2"/>
<feature type="domain" description="Major facilitator superfamily (MFS) profile" evidence="5">
    <location>
        <begin position="19"/>
        <end position="421"/>
    </location>
</feature>
<evidence type="ECO:0000256" key="4">
    <source>
        <dbReference type="SAM" id="Phobius"/>
    </source>
</evidence>
<feature type="transmembrane region" description="Helical" evidence="4">
    <location>
        <begin position="86"/>
        <end position="104"/>
    </location>
</feature>
<dbReference type="PROSITE" id="PS50850">
    <property type="entry name" value="MFS"/>
    <property type="match status" value="1"/>
</dbReference>
<evidence type="ECO:0000256" key="1">
    <source>
        <dbReference type="ARBA" id="ARBA00022692"/>
    </source>
</evidence>
<dbReference type="InterPro" id="IPR011701">
    <property type="entry name" value="MFS"/>
</dbReference>
<dbReference type="RefSeq" id="WP_109347083.1">
    <property type="nucleotide sequence ID" value="NZ_CP029343.1"/>
</dbReference>
<evidence type="ECO:0000259" key="5">
    <source>
        <dbReference type="PROSITE" id="PS50850"/>
    </source>
</evidence>
<dbReference type="EMBL" id="CP029343">
    <property type="protein sequence ID" value="AWL06779.1"/>
    <property type="molecule type" value="Genomic_DNA"/>
</dbReference>
<evidence type="ECO:0000256" key="3">
    <source>
        <dbReference type="ARBA" id="ARBA00023136"/>
    </source>
</evidence>
<keyword evidence="2 4" id="KW-1133">Transmembrane helix</keyword>
<dbReference type="Gene3D" id="1.20.1250.20">
    <property type="entry name" value="MFS general substrate transporter like domains"/>
    <property type="match status" value="2"/>
</dbReference>
<organism evidence="6 7">
    <name type="scientific">Massilia oculi</name>
    <dbReference type="NCBI Taxonomy" id="945844"/>
    <lineage>
        <taxon>Bacteria</taxon>
        <taxon>Pseudomonadati</taxon>
        <taxon>Pseudomonadota</taxon>
        <taxon>Betaproteobacteria</taxon>
        <taxon>Burkholderiales</taxon>
        <taxon>Oxalobacteraceae</taxon>
        <taxon>Telluria group</taxon>
        <taxon>Massilia</taxon>
    </lineage>
</organism>
<dbReference type="SUPFAM" id="SSF103473">
    <property type="entry name" value="MFS general substrate transporter"/>
    <property type="match status" value="1"/>
</dbReference>
<dbReference type="Proteomes" id="UP000245820">
    <property type="component" value="Chromosome"/>
</dbReference>
<dbReference type="InterPro" id="IPR050327">
    <property type="entry name" value="Proton-linked_MCT"/>
</dbReference>
<feature type="transmembrane region" description="Helical" evidence="4">
    <location>
        <begin position="48"/>
        <end position="74"/>
    </location>
</feature>
<dbReference type="CDD" id="cd17355">
    <property type="entry name" value="MFS_YcxA_like"/>
    <property type="match status" value="1"/>
</dbReference>
<dbReference type="KEGG" id="mtim:DIR46_21620"/>
<gene>
    <name evidence="6" type="ORF">DIR46_21620</name>
</gene>
<feature type="transmembrane region" description="Helical" evidence="4">
    <location>
        <begin position="16"/>
        <end position="36"/>
    </location>
</feature>
<feature type="transmembrane region" description="Helical" evidence="4">
    <location>
        <begin position="272"/>
        <end position="295"/>
    </location>
</feature>
<keyword evidence="7" id="KW-1185">Reference proteome</keyword>
<feature type="transmembrane region" description="Helical" evidence="4">
    <location>
        <begin position="362"/>
        <end position="385"/>
    </location>
</feature>
<accession>A0A2S2DNX5</accession>
<keyword evidence="3 4" id="KW-0472">Membrane</keyword>
<dbReference type="AlphaFoldDB" id="A0A2S2DNX5"/>
<name>A0A2S2DNX5_9BURK</name>
<feature type="transmembrane region" description="Helical" evidence="4">
    <location>
        <begin position="174"/>
        <end position="193"/>
    </location>
</feature>
<feature type="transmembrane region" description="Helical" evidence="4">
    <location>
        <begin position="397"/>
        <end position="416"/>
    </location>
</feature>
<dbReference type="InterPro" id="IPR036259">
    <property type="entry name" value="MFS_trans_sf"/>
</dbReference>
<feature type="transmembrane region" description="Helical" evidence="4">
    <location>
        <begin position="242"/>
        <end position="260"/>
    </location>
</feature>
<dbReference type="InterPro" id="IPR020846">
    <property type="entry name" value="MFS_dom"/>
</dbReference>
<dbReference type="GO" id="GO:0022857">
    <property type="term" value="F:transmembrane transporter activity"/>
    <property type="evidence" value="ECO:0007669"/>
    <property type="project" value="InterPro"/>
</dbReference>
<dbReference type="PANTHER" id="PTHR11360">
    <property type="entry name" value="MONOCARBOXYLATE TRANSPORTER"/>
    <property type="match status" value="1"/>
</dbReference>
<feature type="transmembrane region" description="Helical" evidence="4">
    <location>
        <begin position="145"/>
        <end position="168"/>
    </location>
</feature>
<dbReference type="Pfam" id="PF07690">
    <property type="entry name" value="MFS_1"/>
    <property type="match status" value="1"/>
</dbReference>
<evidence type="ECO:0000256" key="2">
    <source>
        <dbReference type="ARBA" id="ARBA00022989"/>
    </source>
</evidence>
<protein>
    <submittedName>
        <fullName evidence="6">MFS transporter</fullName>
    </submittedName>
</protein>
<feature type="transmembrane region" description="Helical" evidence="4">
    <location>
        <begin position="307"/>
        <end position="326"/>
    </location>
</feature>
<evidence type="ECO:0000313" key="7">
    <source>
        <dbReference type="Proteomes" id="UP000245820"/>
    </source>
</evidence>